<dbReference type="InterPro" id="IPR045584">
    <property type="entry name" value="Pilin-like"/>
</dbReference>
<gene>
    <name evidence="2" type="ORF">NKE59_03685</name>
</gene>
<keyword evidence="1" id="KW-0812">Transmembrane</keyword>
<dbReference type="Pfam" id="PF07963">
    <property type="entry name" value="N_methyl"/>
    <property type="match status" value="1"/>
</dbReference>
<dbReference type="RefSeq" id="WP_353439631.1">
    <property type="nucleotide sequence ID" value="NZ_CP099959.1"/>
</dbReference>
<feature type="transmembrane region" description="Helical" evidence="1">
    <location>
        <begin position="12"/>
        <end position="34"/>
    </location>
</feature>
<keyword evidence="1" id="KW-0472">Membrane</keyword>
<accession>A0AAU8A4G0</accession>
<sequence>MQEKQEGESGFTLMELIIVIAIIGIITTISVPIYKNYINNSRDTAIAANVKTITSYINSVFIRCSTGETTIAISTFGNIDCSAAAHHANISPMLTIFSNYFVNQVGTNSYNKTLAGILVSGQSQPTGTISLDYGRPDQCDGSRWCIRVIGWQSTQTTVNLIYSDKW</sequence>
<keyword evidence="1" id="KW-1133">Transmembrane helix</keyword>
<dbReference type="InterPro" id="IPR012902">
    <property type="entry name" value="N_methyl_site"/>
</dbReference>
<proteinExistence type="predicted"/>
<organism evidence="2">
    <name type="scientific">Polynucleobacter sp. UK-FUSCHL-C3</name>
    <dbReference type="NCBI Taxonomy" id="2955208"/>
    <lineage>
        <taxon>Bacteria</taxon>
        <taxon>Pseudomonadati</taxon>
        <taxon>Pseudomonadota</taxon>
        <taxon>Betaproteobacteria</taxon>
        <taxon>Burkholderiales</taxon>
        <taxon>Burkholderiaceae</taxon>
        <taxon>Polynucleobacter</taxon>
    </lineage>
</organism>
<dbReference type="EMBL" id="CP099959">
    <property type="protein sequence ID" value="XCC58403.1"/>
    <property type="molecule type" value="Genomic_DNA"/>
</dbReference>
<protein>
    <submittedName>
        <fullName evidence="2">Prepilin-type N-terminal cleavage/methylation domain-containing protein</fullName>
    </submittedName>
</protein>
<dbReference type="NCBIfam" id="TIGR02532">
    <property type="entry name" value="IV_pilin_GFxxxE"/>
    <property type="match status" value="1"/>
</dbReference>
<reference evidence="2" key="1">
    <citation type="submission" date="2022-06" db="EMBL/GenBank/DDBJ databases">
        <title>New Polynucleobacter species.</title>
        <authorList>
            <person name="Hahn M.W."/>
        </authorList>
    </citation>
    <scope>NUCLEOTIDE SEQUENCE</scope>
    <source>
        <strain evidence="2">UK-FUSCHL-C3</strain>
    </source>
</reference>
<dbReference type="SUPFAM" id="SSF54523">
    <property type="entry name" value="Pili subunits"/>
    <property type="match status" value="1"/>
</dbReference>
<evidence type="ECO:0000256" key="1">
    <source>
        <dbReference type="SAM" id="Phobius"/>
    </source>
</evidence>
<name>A0AAU8A4G0_9BURK</name>
<evidence type="ECO:0000313" key="2">
    <source>
        <dbReference type="EMBL" id="XCC58403.1"/>
    </source>
</evidence>
<dbReference type="Gene3D" id="3.30.700.10">
    <property type="entry name" value="Glycoprotein, Type 4 Pilin"/>
    <property type="match status" value="1"/>
</dbReference>
<dbReference type="AlphaFoldDB" id="A0AAU8A4G0"/>